<dbReference type="AlphaFoldDB" id="A0A645J3S4"/>
<evidence type="ECO:0000256" key="1">
    <source>
        <dbReference type="SAM" id="MobiDB-lite"/>
    </source>
</evidence>
<reference evidence="2" key="1">
    <citation type="submission" date="2019-08" db="EMBL/GenBank/DDBJ databases">
        <authorList>
            <person name="Kucharzyk K."/>
            <person name="Murdoch R.W."/>
            <person name="Higgins S."/>
            <person name="Loffler F."/>
        </authorList>
    </citation>
    <scope>NUCLEOTIDE SEQUENCE</scope>
</reference>
<sequence length="68" mass="7228">MLLGPEDKTVNTPLAATGHHQVDRHPQQGQGKLDTVAASGDTVGIHKETMGPVDLVNGHRHHRSDTGC</sequence>
<proteinExistence type="predicted"/>
<gene>
    <name evidence="2" type="ORF">SDC9_202823</name>
</gene>
<accession>A0A645J3S4</accession>
<comment type="caution">
    <text evidence="2">The sequence shown here is derived from an EMBL/GenBank/DDBJ whole genome shotgun (WGS) entry which is preliminary data.</text>
</comment>
<dbReference type="EMBL" id="VSSQ01124056">
    <property type="protein sequence ID" value="MPN55144.1"/>
    <property type="molecule type" value="Genomic_DNA"/>
</dbReference>
<feature type="region of interest" description="Disordered" evidence="1">
    <location>
        <begin position="1"/>
        <end position="31"/>
    </location>
</feature>
<name>A0A645J3S4_9ZZZZ</name>
<protein>
    <submittedName>
        <fullName evidence="2">Uncharacterized protein</fullName>
    </submittedName>
</protein>
<evidence type="ECO:0000313" key="2">
    <source>
        <dbReference type="EMBL" id="MPN55144.1"/>
    </source>
</evidence>
<organism evidence="2">
    <name type="scientific">bioreactor metagenome</name>
    <dbReference type="NCBI Taxonomy" id="1076179"/>
    <lineage>
        <taxon>unclassified sequences</taxon>
        <taxon>metagenomes</taxon>
        <taxon>ecological metagenomes</taxon>
    </lineage>
</organism>